<gene>
    <name evidence="1" type="ORF">NCTC11621_02268</name>
</gene>
<evidence type="ECO:0000313" key="2">
    <source>
        <dbReference type="Proteomes" id="UP000254704"/>
    </source>
</evidence>
<proteinExistence type="predicted"/>
<sequence length="53" mass="6047">MLKPEDIALFRIATQGVKTLKQDTFCSASSEQKNQKITTKTNSRARGHFILFF</sequence>
<dbReference type="EMBL" id="UGTV01000019">
    <property type="protein sequence ID" value="SUC39551.1"/>
    <property type="molecule type" value="Genomic_DNA"/>
</dbReference>
<evidence type="ECO:0000313" key="1">
    <source>
        <dbReference type="EMBL" id="SUC39551.1"/>
    </source>
</evidence>
<reference evidence="1 2" key="1">
    <citation type="submission" date="2018-06" db="EMBL/GenBank/DDBJ databases">
        <authorList>
            <consortium name="Pathogen Informatics"/>
            <person name="Doyle S."/>
        </authorList>
    </citation>
    <scope>NUCLEOTIDE SEQUENCE [LARGE SCALE GENOMIC DNA]</scope>
    <source>
        <strain evidence="1 2">NCTC11621</strain>
    </source>
</reference>
<name>A0A379GFB0_9PAST</name>
<dbReference type="AlphaFoldDB" id="A0A379GFB0"/>
<accession>A0A379GFB0</accession>
<organism evidence="1 2">
    <name type="scientific">Pasteurella canis</name>
    <dbReference type="NCBI Taxonomy" id="753"/>
    <lineage>
        <taxon>Bacteria</taxon>
        <taxon>Pseudomonadati</taxon>
        <taxon>Pseudomonadota</taxon>
        <taxon>Gammaproteobacteria</taxon>
        <taxon>Pasteurellales</taxon>
        <taxon>Pasteurellaceae</taxon>
        <taxon>Pasteurella</taxon>
    </lineage>
</organism>
<dbReference type="Proteomes" id="UP000254704">
    <property type="component" value="Unassembled WGS sequence"/>
</dbReference>
<protein>
    <submittedName>
        <fullName evidence="1">Smr protein/MutS2 C-terminal family protein</fullName>
    </submittedName>
</protein>